<feature type="domain" description="DUF2344" evidence="1">
    <location>
        <begin position="3"/>
        <end position="173"/>
    </location>
</feature>
<evidence type="ECO:0000313" key="3">
    <source>
        <dbReference type="Proteomes" id="UP000266328"/>
    </source>
</evidence>
<dbReference type="Pfam" id="PF10105">
    <property type="entry name" value="DUF2344"/>
    <property type="match status" value="1"/>
</dbReference>
<dbReference type="Proteomes" id="UP000266328">
    <property type="component" value="Unassembled WGS sequence"/>
</dbReference>
<accession>A0A398CUN7</accession>
<protein>
    <submittedName>
        <fullName evidence="2">DUF2344 domain-containing protein</fullName>
    </submittedName>
</protein>
<evidence type="ECO:0000259" key="1">
    <source>
        <dbReference type="Pfam" id="PF10105"/>
    </source>
</evidence>
<proteinExistence type="predicted"/>
<reference evidence="2 3" key="1">
    <citation type="submission" date="2018-09" db="EMBL/GenBank/DDBJ databases">
        <title>Discovery and Ecogenomic Context for Candidatus Cryosericales, a Global Caldiserica Order Active in Thawing Permafrost.</title>
        <authorList>
            <person name="Martinez M.A."/>
            <person name="Woodcroft B.J."/>
            <person name="Ignacio Espinoza J.C."/>
            <person name="Zayed A."/>
            <person name="Singleton C.M."/>
            <person name="Boyd J."/>
            <person name="Li Y.-F."/>
            <person name="Purvine S."/>
            <person name="Maughan H."/>
            <person name="Hodgkins S.B."/>
            <person name="Anderson D."/>
            <person name="Sederholm M."/>
            <person name="Temperton B."/>
            <person name="Saleska S.R."/>
            <person name="Tyson G.W."/>
            <person name="Rich V.I."/>
        </authorList>
    </citation>
    <scope>NUCLEOTIDE SEQUENCE [LARGE SCALE GENOMIC DNA]</scope>
    <source>
        <strain evidence="2 3">SMC7</strain>
    </source>
</reference>
<name>A0A398CUN7_9BACT</name>
<sequence>MLKMRVRYSKEEEACLLSHHEVQAALVRWLRRSDLPLVYSEGFNQRVRIETGIPTGVGMVSLQEYVDVFLDTYSPVADRANALERTAPPGLRFLAAVDIPLTAPSLMGQPMILRYEYTWAHRADTDAEQMKADMTSFLALPMLMVERENSKSRVPKDIRKYVLTAQISTRTPLRAHVGVFFDQSGTIRMDEVIKYIFGLDAKVAPMPVITRQSVLLNMSGVFVDPMDVAAQTVPPHRPKSSHHD</sequence>
<evidence type="ECO:0000313" key="2">
    <source>
        <dbReference type="EMBL" id="RIE06335.1"/>
    </source>
</evidence>
<dbReference type="InterPro" id="IPR018768">
    <property type="entry name" value="DUF2344"/>
</dbReference>
<organism evidence="2 3">
    <name type="scientific">Candidatus Cryosericum terrychapinii</name>
    <dbReference type="NCBI Taxonomy" id="2290919"/>
    <lineage>
        <taxon>Bacteria</taxon>
        <taxon>Pseudomonadati</taxon>
        <taxon>Caldisericota/Cryosericota group</taxon>
        <taxon>Candidatus Cryosericota</taxon>
        <taxon>Candidatus Cryosericia</taxon>
        <taxon>Candidatus Cryosericales</taxon>
        <taxon>Candidatus Cryosericaceae</taxon>
        <taxon>Candidatus Cryosericum</taxon>
    </lineage>
</organism>
<dbReference type="RefSeq" id="WP_119088871.1">
    <property type="nucleotide sequence ID" value="NZ_QXIS01000015.1"/>
</dbReference>
<keyword evidence="3" id="KW-1185">Reference proteome</keyword>
<dbReference type="OrthoDB" id="9780488at2"/>
<dbReference type="AlphaFoldDB" id="A0A398CUN7"/>
<dbReference type="EMBL" id="QXIS01000015">
    <property type="protein sequence ID" value="RIE06335.1"/>
    <property type="molecule type" value="Genomic_DNA"/>
</dbReference>
<gene>
    <name evidence="2" type="ORF">SMC7_02860</name>
</gene>
<comment type="caution">
    <text evidence="2">The sequence shown here is derived from an EMBL/GenBank/DDBJ whole genome shotgun (WGS) entry which is preliminary data.</text>
</comment>
<dbReference type="NCBIfam" id="TIGR03936">
    <property type="entry name" value="sam_1_link_chp"/>
    <property type="match status" value="1"/>
</dbReference>